<dbReference type="Proteomes" id="UP000627205">
    <property type="component" value="Unassembled WGS sequence"/>
</dbReference>
<organism evidence="2 3">
    <name type="scientific">Oxalicibacterium solurbis</name>
    <dbReference type="NCBI Taxonomy" id="69280"/>
    <lineage>
        <taxon>Bacteria</taxon>
        <taxon>Pseudomonadati</taxon>
        <taxon>Pseudomonadota</taxon>
        <taxon>Betaproteobacteria</taxon>
        <taxon>Burkholderiales</taxon>
        <taxon>Oxalobacteraceae</taxon>
        <taxon>Oxalicibacterium</taxon>
    </lineage>
</organism>
<accession>A0A8J3AYW4</accession>
<evidence type="ECO:0008006" key="4">
    <source>
        <dbReference type="Google" id="ProtNLM"/>
    </source>
</evidence>
<evidence type="ECO:0000256" key="1">
    <source>
        <dbReference type="SAM" id="MobiDB-lite"/>
    </source>
</evidence>
<dbReference type="InterPro" id="IPR027417">
    <property type="entry name" value="P-loop_NTPase"/>
</dbReference>
<keyword evidence="3" id="KW-1185">Reference proteome</keyword>
<evidence type="ECO:0000313" key="3">
    <source>
        <dbReference type="Proteomes" id="UP000627205"/>
    </source>
</evidence>
<gene>
    <name evidence="2" type="ORF">GCM10011430_18450</name>
</gene>
<comment type="caution">
    <text evidence="2">The sequence shown here is derived from an EMBL/GenBank/DDBJ whole genome shotgun (WGS) entry which is preliminary data.</text>
</comment>
<dbReference type="SUPFAM" id="SSF52540">
    <property type="entry name" value="P-loop containing nucleoside triphosphate hydrolases"/>
    <property type="match status" value="1"/>
</dbReference>
<dbReference type="AlphaFoldDB" id="A0A8J3AYW4"/>
<proteinExistence type="predicted"/>
<sequence>MAAVPSAIPFGASSMPPSSRSASVGSGHPSLDRNLPNGGWPAGTLTELLLANPDSGELRLLAPALKRLVHAGKKLVLLAPSYIPFAAALQELGIDRRHVVSIEAEQPADRLASIEQFLKTVNAGALLCWLPEARDDHLRRLQQAAAACDGPTFLFRPLPAQNQSSPAPLRLLCQPMPAGRMSVEIIKRRGPVHLDPLILPLSLPEIMARSLPMRTSTVAAATSTRPVASIVRPLRPLHQPRTAFLSA</sequence>
<name>A0A8J3AYW4_9BURK</name>
<feature type="region of interest" description="Disordered" evidence="1">
    <location>
        <begin position="13"/>
        <end position="37"/>
    </location>
</feature>
<reference evidence="2" key="1">
    <citation type="journal article" date="2014" name="Int. J. Syst. Evol. Microbiol.">
        <title>Complete genome sequence of Corynebacterium casei LMG S-19264T (=DSM 44701T), isolated from a smear-ripened cheese.</title>
        <authorList>
            <consortium name="US DOE Joint Genome Institute (JGI-PGF)"/>
            <person name="Walter F."/>
            <person name="Albersmeier A."/>
            <person name="Kalinowski J."/>
            <person name="Ruckert C."/>
        </authorList>
    </citation>
    <scope>NUCLEOTIDE SEQUENCE</scope>
    <source>
        <strain evidence="2">CCM 7664</strain>
    </source>
</reference>
<dbReference type="NCBIfam" id="NF033429">
    <property type="entry name" value="ImuA_translesion"/>
    <property type="match status" value="1"/>
</dbReference>
<reference evidence="2" key="2">
    <citation type="submission" date="2020-09" db="EMBL/GenBank/DDBJ databases">
        <authorList>
            <person name="Sun Q."/>
            <person name="Sedlacek I."/>
        </authorList>
    </citation>
    <scope>NUCLEOTIDE SEQUENCE</scope>
    <source>
        <strain evidence="2">CCM 7664</strain>
    </source>
</reference>
<feature type="compositionally biased region" description="Low complexity" evidence="1">
    <location>
        <begin position="13"/>
        <end position="29"/>
    </location>
</feature>
<evidence type="ECO:0000313" key="2">
    <source>
        <dbReference type="EMBL" id="GGI54671.1"/>
    </source>
</evidence>
<dbReference type="RefSeq" id="WP_188420866.1">
    <property type="nucleotide sequence ID" value="NZ_BMDP01000002.1"/>
</dbReference>
<protein>
    <recommendedName>
        <fullName evidence="4">Translesion DNA synthesis-associated protein ImuA</fullName>
    </recommendedName>
</protein>
<dbReference type="EMBL" id="BMDP01000002">
    <property type="protein sequence ID" value="GGI54671.1"/>
    <property type="molecule type" value="Genomic_DNA"/>
</dbReference>
<dbReference type="InterPro" id="IPR047610">
    <property type="entry name" value="ImuA_translesion"/>
</dbReference>
<dbReference type="Gene3D" id="3.40.50.300">
    <property type="entry name" value="P-loop containing nucleotide triphosphate hydrolases"/>
    <property type="match status" value="1"/>
</dbReference>